<name>A0ABY7U2B6_9SPHN</name>
<geneLocation type="plasmid" evidence="1 2">
    <name>unnamed1</name>
</geneLocation>
<proteinExistence type="predicted"/>
<reference evidence="1 2" key="1">
    <citation type="submission" date="2023-02" db="EMBL/GenBank/DDBJ databases">
        <title>Genome sequence of Novosphingobium humi KACC 19094.</title>
        <authorList>
            <person name="Kim S."/>
            <person name="Heo J."/>
            <person name="Kwon S.-W."/>
        </authorList>
    </citation>
    <scope>NUCLEOTIDE SEQUENCE [LARGE SCALE GENOMIC DNA]</scope>
    <source>
        <strain evidence="1 2">KACC 19094</strain>
        <plasmid evidence="1 2">unnamed1</plasmid>
    </source>
</reference>
<dbReference type="InterPro" id="IPR028013">
    <property type="entry name" value="DUF4437"/>
</dbReference>
<accession>A0ABY7U2B6</accession>
<dbReference type="SUPFAM" id="SSF51182">
    <property type="entry name" value="RmlC-like cupins"/>
    <property type="match status" value="2"/>
</dbReference>
<dbReference type="EMBL" id="CP117418">
    <property type="protein sequence ID" value="WCT79648.1"/>
    <property type="molecule type" value="Genomic_DNA"/>
</dbReference>
<sequence length="285" mass="31595">MLEREHIEFVQAQMLPWLRIGPGLARPDAEIKLLSRDEGDGACSVLLRFPPGWSREGPEHLLADEEFYVLEGQIELNGQKYPQDTYAFLPAGWTRETTSTRTGCVLIAFYSADPKLVPCAGDGSAEQSPRAVPFLDVAAMPWDMSLNDPKLKHLGISRKDLRRDPETGERTFLSLILPQAIPQGNKGPQEMHPVVEESYLIAGSLTGPQGTMYPGAYFWRPPHIAHGPYGARWGSVSLMRFVGGAHVNIWTEAEAGFDFAAPYRPDLPPRLAHLADMPFTPPACY</sequence>
<dbReference type="Proteomes" id="UP001218231">
    <property type="component" value="Plasmid unnamed1"/>
</dbReference>
<keyword evidence="1" id="KW-0614">Plasmid</keyword>
<keyword evidence="2" id="KW-1185">Reference proteome</keyword>
<dbReference type="RefSeq" id="WP_273619919.1">
    <property type="nucleotide sequence ID" value="NZ_CP117418.1"/>
</dbReference>
<protein>
    <submittedName>
        <fullName evidence="1">DUF4437 domain-containing protein</fullName>
    </submittedName>
</protein>
<dbReference type="InterPro" id="IPR011051">
    <property type="entry name" value="RmlC_Cupin_sf"/>
</dbReference>
<dbReference type="InterPro" id="IPR014710">
    <property type="entry name" value="RmlC-like_jellyroll"/>
</dbReference>
<dbReference type="Pfam" id="PF14499">
    <property type="entry name" value="DUF4437"/>
    <property type="match status" value="1"/>
</dbReference>
<organism evidence="1 2">
    <name type="scientific">Novosphingobium humi</name>
    <dbReference type="NCBI Taxonomy" id="2282397"/>
    <lineage>
        <taxon>Bacteria</taxon>
        <taxon>Pseudomonadati</taxon>
        <taxon>Pseudomonadota</taxon>
        <taxon>Alphaproteobacteria</taxon>
        <taxon>Sphingomonadales</taxon>
        <taxon>Sphingomonadaceae</taxon>
        <taxon>Novosphingobium</taxon>
    </lineage>
</organism>
<gene>
    <name evidence="1" type="ORF">PQ457_16415</name>
</gene>
<dbReference type="Gene3D" id="2.60.120.10">
    <property type="entry name" value="Jelly Rolls"/>
    <property type="match status" value="1"/>
</dbReference>
<evidence type="ECO:0000313" key="2">
    <source>
        <dbReference type="Proteomes" id="UP001218231"/>
    </source>
</evidence>
<evidence type="ECO:0000313" key="1">
    <source>
        <dbReference type="EMBL" id="WCT79648.1"/>
    </source>
</evidence>